<protein>
    <submittedName>
        <fullName evidence="1">Uncharacterized protein</fullName>
    </submittedName>
</protein>
<dbReference type="OrthoDB" id="325494at2759"/>
<reference evidence="1" key="1">
    <citation type="submission" date="2019-06" db="EMBL/GenBank/DDBJ databases">
        <authorList>
            <person name="Zheng W."/>
        </authorList>
    </citation>
    <scope>NUCLEOTIDE SEQUENCE</scope>
    <source>
        <strain evidence="1">QDHG01</strain>
    </source>
</reference>
<keyword evidence="2" id="KW-1185">Reference proteome</keyword>
<dbReference type="EMBL" id="RRYP01001595">
    <property type="protein sequence ID" value="TNV85724.1"/>
    <property type="molecule type" value="Genomic_DNA"/>
</dbReference>
<evidence type="ECO:0000313" key="2">
    <source>
        <dbReference type="Proteomes" id="UP000785679"/>
    </source>
</evidence>
<name>A0A8J8P472_HALGN</name>
<proteinExistence type="predicted"/>
<dbReference type="AlphaFoldDB" id="A0A8J8P472"/>
<comment type="caution">
    <text evidence="1">The sequence shown here is derived from an EMBL/GenBank/DDBJ whole genome shotgun (WGS) entry which is preliminary data.</text>
</comment>
<evidence type="ECO:0000313" key="1">
    <source>
        <dbReference type="EMBL" id="TNV85724.1"/>
    </source>
</evidence>
<sequence length="135" mass="15824">MPLLIGQQPQLGNISKNQGKQKSIQNKPNSTQLLTQQDKYIINYINQIIIGVAIYDTQLCDRYRSICHLTQEGQFVNLNFNDQEEQISRMFKENGGEDKRYDVPSYERTFNRVEAAMQLFDSKREPYITQHIDFS</sequence>
<dbReference type="Proteomes" id="UP000785679">
    <property type="component" value="Unassembled WGS sequence"/>
</dbReference>
<accession>A0A8J8P472</accession>
<gene>
    <name evidence="1" type="ORF">FGO68_gene751</name>
</gene>
<organism evidence="1 2">
    <name type="scientific">Halteria grandinella</name>
    <dbReference type="NCBI Taxonomy" id="5974"/>
    <lineage>
        <taxon>Eukaryota</taxon>
        <taxon>Sar</taxon>
        <taxon>Alveolata</taxon>
        <taxon>Ciliophora</taxon>
        <taxon>Intramacronucleata</taxon>
        <taxon>Spirotrichea</taxon>
        <taxon>Stichotrichia</taxon>
        <taxon>Sporadotrichida</taxon>
        <taxon>Halteriidae</taxon>
        <taxon>Halteria</taxon>
    </lineage>
</organism>